<dbReference type="EMBL" id="FMVM01000020">
    <property type="protein sequence ID" value="SCZ08132.1"/>
    <property type="molecule type" value="Genomic_DNA"/>
</dbReference>
<dbReference type="InterPro" id="IPR036237">
    <property type="entry name" value="Xyl_isomerase-like_sf"/>
</dbReference>
<accession>A0A1G5L5H3</accession>
<protein>
    <submittedName>
        <fullName evidence="2">Sugar phosphate isomerase/epimerase</fullName>
    </submittedName>
</protein>
<dbReference type="PANTHER" id="PTHR12110:SF53">
    <property type="entry name" value="BLR5974 PROTEIN"/>
    <property type="match status" value="1"/>
</dbReference>
<dbReference type="STRING" id="582692.SAMN05720606_12054"/>
<reference evidence="3" key="1">
    <citation type="submission" date="2016-10" db="EMBL/GenBank/DDBJ databases">
        <authorList>
            <person name="Varghese N."/>
            <person name="Submissions S."/>
        </authorList>
    </citation>
    <scope>NUCLEOTIDE SEQUENCE [LARGE SCALE GENOMIC DNA]</scope>
    <source>
        <strain evidence="3">BL9</strain>
    </source>
</reference>
<dbReference type="GO" id="GO:0016853">
    <property type="term" value="F:isomerase activity"/>
    <property type="evidence" value="ECO:0007669"/>
    <property type="project" value="UniProtKB-KW"/>
</dbReference>
<dbReference type="InterPro" id="IPR013022">
    <property type="entry name" value="Xyl_isomerase-like_TIM-brl"/>
</dbReference>
<name>A0A1G5L5H3_9BACL</name>
<organism evidence="2 3">
    <name type="scientific">Paenibacillus polysaccharolyticus</name>
    <dbReference type="NCBI Taxonomy" id="582692"/>
    <lineage>
        <taxon>Bacteria</taxon>
        <taxon>Bacillati</taxon>
        <taxon>Bacillota</taxon>
        <taxon>Bacilli</taxon>
        <taxon>Bacillales</taxon>
        <taxon>Paenibacillaceae</taxon>
        <taxon>Paenibacillus</taxon>
    </lineage>
</organism>
<keyword evidence="3" id="KW-1185">Reference proteome</keyword>
<evidence type="ECO:0000313" key="2">
    <source>
        <dbReference type="EMBL" id="SCZ08132.1"/>
    </source>
</evidence>
<dbReference type="Proteomes" id="UP000198538">
    <property type="component" value="Unassembled WGS sequence"/>
</dbReference>
<proteinExistence type="predicted"/>
<dbReference type="Gene3D" id="3.20.20.150">
    <property type="entry name" value="Divalent-metal-dependent TIM barrel enzymes"/>
    <property type="match status" value="1"/>
</dbReference>
<dbReference type="Pfam" id="PF01261">
    <property type="entry name" value="AP_endonuc_2"/>
    <property type="match status" value="1"/>
</dbReference>
<dbReference type="AlphaFoldDB" id="A0A1G5L5H3"/>
<evidence type="ECO:0000259" key="1">
    <source>
        <dbReference type="Pfam" id="PF01261"/>
    </source>
</evidence>
<sequence length="291" mass="32559">MRKMKVGLSTYSLQQALDRKELTVPDAVRWIAEQGGQHVEIVPMGFSLIDNPVLIEEIKATAREVGIDISNYAIGANFAVQENVETLEEEIQSVMRHVDVAAALGVKLMRHDVAFRPAPEGTVAQFEADLPVLVKACQRIADYAAGFGITTSVENHGYYVQSSERIQRLLHETGRENFKTTLDIGNFLCVDEDPVSAVKNNISYASIVHAKDFYWRPSTRNPGEGWFQTSHGNYLRGAIVGHGDIDMPEVFRVMKQSGYDGYISVEFEGMEDCRTASRIAMDNVRRLWDEA</sequence>
<dbReference type="SUPFAM" id="SSF51658">
    <property type="entry name" value="Xylose isomerase-like"/>
    <property type="match status" value="1"/>
</dbReference>
<keyword evidence="2" id="KW-0413">Isomerase</keyword>
<evidence type="ECO:0000313" key="3">
    <source>
        <dbReference type="Proteomes" id="UP000198538"/>
    </source>
</evidence>
<dbReference type="PANTHER" id="PTHR12110">
    <property type="entry name" value="HYDROXYPYRUVATE ISOMERASE"/>
    <property type="match status" value="1"/>
</dbReference>
<dbReference type="InterPro" id="IPR050312">
    <property type="entry name" value="IolE/XylAMocC-like"/>
</dbReference>
<feature type="domain" description="Xylose isomerase-like TIM barrel" evidence="1">
    <location>
        <begin position="28"/>
        <end position="271"/>
    </location>
</feature>
<gene>
    <name evidence="2" type="ORF">SAMN05720606_12054</name>
</gene>